<evidence type="ECO:0000256" key="3">
    <source>
        <dbReference type="ARBA" id="ARBA00022771"/>
    </source>
</evidence>
<dbReference type="Gene3D" id="4.10.1100.10">
    <property type="entry name" value="Transcription factor, SBP-box domain"/>
    <property type="match status" value="1"/>
</dbReference>
<proteinExistence type="predicted"/>
<dbReference type="SUPFAM" id="SSF103612">
    <property type="entry name" value="SBT domain"/>
    <property type="match status" value="1"/>
</dbReference>
<evidence type="ECO:0000256" key="2">
    <source>
        <dbReference type="ARBA" id="ARBA00022723"/>
    </source>
</evidence>
<dbReference type="InterPro" id="IPR004333">
    <property type="entry name" value="SBP_dom"/>
</dbReference>
<dbReference type="FunFam" id="4.10.1100.10:FF:000001">
    <property type="entry name" value="Squamosa promoter-binding-like protein 14"/>
    <property type="match status" value="1"/>
</dbReference>
<dbReference type="Pfam" id="PF03110">
    <property type="entry name" value="SBP"/>
    <property type="match status" value="1"/>
</dbReference>
<gene>
    <name evidence="14" type="primary">SPL1_1</name>
    <name evidence="14" type="ORF">A4A49_04361</name>
</gene>
<evidence type="ECO:0000256" key="4">
    <source>
        <dbReference type="ARBA" id="ARBA00022833"/>
    </source>
</evidence>
<evidence type="ECO:0000313" key="15">
    <source>
        <dbReference type="Proteomes" id="UP000187609"/>
    </source>
</evidence>
<dbReference type="STRING" id="49451.A0A1J6IU13"/>
<dbReference type="PANTHER" id="PTHR31251">
    <property type="entry name" value="SQUAMOSA PROMOTER-BINDING-LIKE PROTEIN 4"/>
    <property type="match status" value="1"/>
</dbReference>
<feature type="domain" description="SBP-type" evidence="13">
    <location>
        <begin position="133"/>
        <end position="210"/>
    </location>
</feature>
<dbReference type="Pfam" id="PF26102">
    <property type="entry name" value="Ig_SPL7"/>
    <property type="match status" value="1"/>
</dbReference>
<keyword evidence="12" id="KW-0472">Membrane</keyword>
<evidence type="ECO:0000256" key="5">
    <source>
        <dbReference type="ARBA" id="ARBA00023015"/>
    </source>
</evidence>
<evidence type="ECO:0000256" key="12">
    <source>
        <dbReference type="SAM" id="Phobius"/>
    </source>
</evidence>
<keyword evidence="5" id="KW-0805">Transcription regulation</keyword>
<dbReference type="PANTHER" id="PTHR31251:SF86">
    <property type="entry name" value="SQUAMOSA PROMOTER-BINDING-LIKE PROTEIN 1"/>
    <property type="match status" value="1"/>
</dbReference>
<evidence type="ECO:0000256" key="1">
    <source>
        <dbReference type="ARBA" id="ARBA00004123"/>
    </source>
</evidence>
<keyword evidence="2" id="KW-0479">Metal-binding</keyword>
<protein>
    <submittedName>
        <fullName evidence="14">Squamosa promoter-binding-like protein 1</fullName>
    </submittedName>
</protein>
<evidence type="ECO:0000256" key="8">
    <source>
        <dbReference type="ARBA" id="ARBA00023242"/>
    </source>
</evidence>
<keyword evidence="15" id="KW-1185">Reference proteome</keyword>
<dbReference type="InterPro" id="IPR036770">
    <property type="entry name" value="Ankyrin_rpt-contain_sf"/>
</dbReference>
<dbReference type="GO" id="GO:0008270">
    <property type="term" value="F:zinc ion binding"/>
    <property type="evidence" value="ECO:0007669"/>
    <property type="project" value="UniProtKB-KW"/>
</dbReference>
<feature type="transmembrane region" description="Helical" evidence="12">
    <location>
        <begin position="947"/>
        <end position="969"/>
    </location>
</feature>
<keyword evidence="3 10" id="KW-0863">Zinc-finger</keyword>
<dbReference type="PROSITE" id="PS51141">
    <property type="entry name" value="ZF_SBP"/>
    <property type="match status" value="1"/>
</dbReference>
<evidence type="ECO:0000256" key="7">
    <source>
        <dbReference type="ARBA" id="ARBA00023163"/>
    </source>
</evidence>
<dbReference type="AlphaFoldDB" id="A0A1J6IU13"/>
<dbReference type="EMBL" id="MJEQ01037191">
    <property type="protein sequence ID" value="OIS98632.1"/>
    <property type="molecule type" value="Genomic_DNA"/>
</dbReference>
<evidence type="ECO:0000256" key="9">
    <source>
        <dbReference type="ARBA" id="ARBA00056472"/>
    </source>
</evidence>
<dbReference type="OrthoDB" id="514967at2759"/>
<comment type="subcellular location">
    <subcellularLocation>
        <location evidence="1">Nucleus</location>
    </subcellularLocation>
</comment>
<comment type="function">
    <text evidence="9">Probable transcriptional factor. Binds to the promoter of the SQUAMOSA gene.</text>
</comment>
<dbReference type="GO" id="GO:0005634">
    <property type="term" value="C:nucleus"/>
    <property type="evidence" value="ECO:0007669"/>
    <property type="project" value="UniProtKB-SubCell"/>
</dbReference>
<dbReference type="Gramene" id="OIS98632">
    <property type="protein sequence ID" value="OIS98632"/>
    <property type="gene ID" value="A4A49_04361"/>
</dbReference>
<keyword evidence="12" id="KW-0812">Transmembrane</keyword>
<name>A0A1J6IU13_NICAT</name>
<keyword evidence="7" id="KW-0804">Transcription</keyword>
<keyword evidence="6" id="KW-0238">DNA-binding</keyword>
<dbReference type="InterPro" id="IPR044817">
    <property type="entry name" value="SBP-like"/>
</dbReference>
<keyword evidence="8" id="KW-0539">Nucleus</keyword>
<evidence type="ECO:0000256" key="10">
    <source>
        <dbReference type="PROSITE-ProRule" id="PRU00470"/>
    </source>
</evidence>
<dbReference type="OMA" id="MEARNFH"/>
<evidence type="ECO:0000256" key="6">
    <source>
        <dbReference type="ARBA" id="ARBA00023125"/>
    </source>
</evidence>
<dbReference type="Gene3D" id="1.25.40.20">
    <property type="entry name" value="Ankyrin repeat-containing domain"/>
    <property type="match status" value="1"/>
</dbReference>
<dbReference type="GeneID" id="109232178"/>
<reference evidence="14" key="1">
    <citation type="submission" date="2016-11" db="EMBL/GenBank/DDBJ databases">
        <title>The genome of Nicotiana attenuata.</title>
        <authorList>
            <person name="Xu S."/>
            <person name="Brockmoeller T."/>
            <person name="Gaquerel E."/>
            <person name="Navarro A."/>
            <person name="Kuhl H."/>
            <person name="Gase K."/>
            <person name="Ling Z."/>
            <person name="Zhou W."/>
            <person name="Kreitzer C."/>
            <person name="Stanke M."/>
            <person name="Tang H."/>
            <person name="Lyons E."/>
            <person name="Pandey P."/>
            <person name="Pandey S.P."/>
            <person name="Timmermann B."/>
            <person name="Baldwin I.T."/>
        </authorList>
    </citation>
    <scope>NUCLEOTIDE SEQUENCE [LARGE SCALE GENOMIC DNA]</scope>
    <source>
        <strain evidence="14">UT</strain>
    </source>
</reference>
<evidence type="ECO:0000259" key="13">
    <source>
        <dbReference type="PROSITE" id="PS51141"/>
    </source>
</evidence>
<accession>A0A1J6IU13</accession>
<dbReference type="GO" id="GO:0003677">
    <property type="term" value="F:DNA binding"/>
    <property type="evidence" value="ECO:0007669"/>
    <property type="project" value="UniProtKB-KW"/>
</dbReference>
<dbReference type="SMR" id="A0A1J6IU13"/>
<sequence>MEAKFGGKIQHLYGKRSMEWDLNDWKWDGDLFTAAPLSSMPFDCQSKQQVTTAGVVSNTLSSGSDEMASGTGRKELEKRRRSVSVVVSEDDEVASLNLKLGGQLYPIMEREEEEKWQGKSGKKSKVAGASSNRAICQVEDCQADLSNSKDYHRRHKVCDVHSKAARALVGNVMQRFCQQCSRFHVLQEFDEGKRSCRRRLAGHNKRRRKTHPENVANGASMNYERGSSYLLISLLRILANIHSNSADQSKDQDLLSHLLRNLASLASTANERNVPGLLSASPDRQNTGTSGWFCIKDSPQPTGQCLSIPAPEVRDKRMDTNGADCEIPQNCCAPQPEYMYHRKESLPTNANVSATSLAGVKLSNIDLNNSYDDPQDGIGKLHYPNATVNLGNASPGCPLWLCEEPHKSSPTKISGKSGSTSNFSPSNSSGEAQSRTDRIVFKLFGKDPTDFPTTLRKQILDWLAHSPTDIESYIRPGCIILTIYLRMDKSRWEELYCDLRSGLTKLLNASTDSFWRTGWVYTRVQHRVAFIFNGQVVLDTPLSVKSHRNCRISIIKPLATSVSEGVQFLVKGFNLSRPTTRLLCAMEGKYLVQGSCADMMGAGDSYMEHEEIQSLGFPCIMPNITGRGFIEVEDHGLCSSFFPFIVAEKDVCSEIRTLESIIEAAETADGFLGATEELQARDQALDFIHEMGWLLHRSHLQFRLGSGSNLILFPFERFKWLIEFSVDHAWCAVVEKLLSIFFNGIVDVGQHSSLDIALRELGVLHRAVRGNRRSMVEMLLRYCPHRVLDKSGVEKKQGHGGYLFRPDSEGPGGLTPLHIVASQDGCESLLEALIDDPGQIGIEAWRSARESTGLTPNDYASLQGHYSHIHVVQKKINENSGSGHVVVNIPGTLLNSSFKQKLEDDQKLVKVVSLQTEKPLSKPIQRHCRQCEQKFSYGNMGKTRVAIYRPAMLSMVAVAAICVCVALLFKSSPEVLYVFKPFRWEQLKYGSS</sequence>
<evidence type="ECO:0000256" key="11">
    <source>
        <dbReference type="SAM" id="MobiDB-lite"/>
    </source>
</evidence>
<dbReference type="SUPFAM" id="SSF48403">
    <property type="entry name" value="Ankyrin repeat"/>
    <property type="match status" value="1"/>
</dbReference>
<feature type="region of interest" description="Disordered" evidence="11">
    <location>
        <begin position="410"/>
        <end position="434"/>
    </location>
</feature>
<dbReference type="Proteomes" id="UP000187609">
    <property type="component" value="Unassembled WGS sequence"/>
</dbReference>
<keyword evidence="12" id="KW-1133">Transmembrane helix</keyword>
<feature type="region of interest" description="Disordered" evidence="11">
    <location>
        <begin position="59"/>
        <end position="81"/>
    </location>
</feature>
<dbReference type="KEGG" id="nau:109232178"/>
<organism evidence="14 15">
    <name type="scientific">Nicotiana attenuata</name>
    <name type="common">Coyote tobacco</name>
    <dbReference type="NCBI Taxonomy" id="49451"/>
    <lineage>
        <taxon>Eukaryota</taxon>
        <taxon>Viridiplantae</taxon>
        <taxon>Streptophyta</taxon>
        <taxon>Embryophyta</taxon>
        <taxon>Tracheophyta</taxon>
        <taxon>Spermatophyta</taxon>
        <taxon>Magnoliopsida</taxon>
        <taxon>eudicotyledons</taxon>
        <taxon>Gunneridae</taxon>
        <taxon>Pentapetalae</taxon>
        <taxon>asterids</taxon>
        <taxon>lamiids</taxon>
        <taxon>Solanales</taxon>
        <taxon>Solanaceae</taxon>
        <taxon>Nicotianoideae</taxon>
        <taxon>Nicotianeae</taxon>
        <taxon>Nicotiana</taxon>
    </lineage>
</organism>
<evidence type="ECO:0000313" key="14">
    <source>
        <dbReference type="EMBL" id="OIS98632.1"/>
    </source>
</evidence>
<dbReference type="InterPro" id="IPR036893">
    <property type="entry name" value="SBP_sf"/>
</dbReference>
<feature type="compositionally biased region" description="Low complexity" evidence="11">
    <location>
        <begin position="414"/>
        <end position="430"/>
    </location>
</feature>
<comment type="caution">
    <text evidence="14">The sequence shown here is derived from an EMBL/GenBank/DDBJ whole genome shotgun (WGS) entry which is preliminary data.</text>
</comment>
<keyword evidence="4" id="KW-0862">Zinc</keyword>